<evidence type="ECO:0000256" key="3">
    <source>
        <dbReference type="ARBA" id="ARBA00022989"/>
    </source>
</evidence>
<evidence type="ECO:0000313" key="11">
    <source>
        <dbReference type="EMBL" id="CAG5124568.1"/>
    </source>
</evidence>
<dbReference type="GO" id="GO:0004930">
    <property type="term" value="F:G protein-coupled receptor activity"/>
    <property type="evidence" value="ECO:0007669"/>
    <property type="project" value="UniProtKB-KW"/>
</dbReference>
<feature type="transmembrane region" description="Helical" evidence="9">
    <location>
        <begin position="205"/>
        <end position="226"/>
    </location>
</feature>
<feature type="domain" description="G-protein coupled receptors family 1 profile" evidence="10">
    <location>
        <begin position="70"/>
        <end position="340"/>
    </location>
</feature>
<evidence type="ECO:0000256" key="2">
    <source>
        <dbReference type="ARBA" id="ARBA00022692"/>
    </source>
</evidence>
<evidence type="ECO:0000256" key="6">
    <source>
        <dbReference type="ARBA" id="ARBA00023170"/>
    </source>
</evidence>
<feature type="transmembrane region" description="Helical" evidence="9">
    <location>
        <begin position="277"/>
        <end position="300"/>
    </location>
</feature>
<dbReference type="Proteomes" id="UP000678393">
    <property type="component" value="Unassembled WGS sequence"/>
</dbReference>
<dbReference type="Pfam" id="PF00001">
    <property type="entry name" value="7tm_1"/>
    <property type="match status" value="1"/>
</dbReference>
<sequence length="416" mass="48070">MGSPHNQSGCFNDSVNLTVYSQTFKCSKIEFNASTCLPLQTPDEIATIETLCQAADVIFITGLCFSVITGIIGNVLAILTIASLPRSTATFFVGLLAVSDLVGICIQTVVYFLDKHRMYSRATQYWDVFPMLYDMVASYSNWLLVLICLERYVTIRYPLHKRSYFTMRHSKMAAVLLALAIIIVYNSVTWTLGYENMNLYIIRNLLYAGLPLVFILVTIALISHQLRRVHQGRKRLSCHAPLQINTPGLAEIQRTVTPSRRRSSTPLQEIARIENSVTAMMLVAAVCFSIFTLPNCILFYTYLYSTVHWNTPILRARWQLFQKICKVLTFLNLSINFILYFFSAKKFRTQLFKVMSQKSMYFWRRQKQQIRTLNNTKTENSHRIVYVHYVICKNIIHKDLYRAEEISQKKEKLTTM</sequence>
<reference evidence="11" key="1">
    <citation type="submission" date="2021-04" db="EMBL/GenBank/DDBJ databases">
        <authorList>
            <consortium name="Molecular Ecology Group"/>
        </authorList>
    </citation>
    <scope>NUCLEOTIDE SEQUENCE</scope>
</reference>
<keyword evidence="6 8" id="KW-0675">Receptor</keyword>
<dbReference type="PRINTS" id="PR00237">
    <property type="entry name" value="GPCRRHODOPSN"/>
</dbReference>
<keyword evidence="4 8" id="KW-0297">G-protein coupled receptor</keyword>
<accession>A0A8S3Z8M0</accession>
<keyword evidence="12" id="KW-1185">Reference proteome</keyword>
<dbReference type="OrthoDB" id="6152417at2759"/>
<feature type="transmembrane region" description="Helical" evidence="9">
    <location>
        <begin position="320"/>
        <end position="342"/>
    </location>
</feature>
<dbReference type="PROSITE" id="PS00237">
    <property type="entry name" value="G_PROTEIN_RECEP_F1_1"/>
    <property type="match status" value="1"/>
</dbReference>
<dbReference type="InterPro" id="IPR017452">
    <property type="entry name" value="GPCR_Rhodpsn_7TM"/>
</dbReference>
<proteinExistence type="inferred from homology"/>
<evidence type="ECO:0000256" key="5">
    <source>
        <dbReference type="ARBA" id="ARBA00023136"/>
    </source>
</evidence>
<dbReference type="AlphaFoldDB" id="A0A8S3Z8M0"/>
<feature type="transmembrane region" description="Helical" evidence="9">
    <location>
        <begin position="174"/>
        <end position="193"/>
    </location>
</feature>
<feature type="transmembrane region" description="Helical" evidence="9">
    <location>
        <begin position="57"/>
        <end position="79"/>
    </location>
</feature>
<comment type="subcellular location">
    <subcellularLocation>
        <location evidence="1">Membrane</location>
        <topology evidence="1">Multi-pass membrane protein</topology>
    </subcellularLocation>
</comment>
<feature type="transmembrane region" description="Helical" evidence="9">
    <location>
        <begin position="91"/>
        <end position="112"/>
    </location>
</feature>
<evidence type="ECO:0000313" key="12">
    <source>
        <dbReference type="Proteomes" id="UP000678393"/>
    </source>
</evidence>
<keyword evidence="7 8" id="KW-0807">Transducer</keyword>
<evidence type="ECO:0000259" key="10">
    <source>
        <dbReference type="PROSITE" id="PS50262"/>
    </source>
</evidence>
<name>A0A8S3Z8M0_9EUPU</name>
<dbReference type="GO" id="GO:0005886">
    <property type="term" value="C:plasma membrane"/>
    <property type="evidence" value="ECO:0007669"/>
    <property type="project" value="TreeGrafter"/>
</dbReference>
<evidence type="ECO:0000256" key="7">
    <source>
        <dbReference type="ARBA" id="ARBA00023224"/>
    </source>
</evidence>
<comment type="similarity">
    <text evidence="8">Belongs to the G-protein coupled receptor 1 family.</text>
</comment>
<evidence type="ECO:0000256" key="8">
    <source>
        <dbReference type="RuleBase" id="RU000688"/>
    </source>
</evidence>
<dbReference type="EMBL" id="CAJHNH020001808">
    <property type="protein sequence ID" value="CAG5124568.1"/>
    <property type="molecule type" value="Genomic_DNA"/>
</dbReference>
<evidence type="ECO:0000256" key="9">
    <source>
        <dbReference type="SAM" id="Phobius"/>
    </source>
</evidence>
<dbReference type="Gene3D" id="1.20.1070.10">
    <property type="entry name" value="Rhodopsin 7-helix transmembrane proteins"/>
    <property type="match status" value="1"/>
</dbReference>
<keyword evidence="5 9" id="KW-0472">Membrane</keyword>
<evidence type="ECO:0000256" key="1">
    <source>
        <dbReference type="ARBA" id="ARBA00004141"/>
    </source>
</evidence>
<gene>
    <name evidence="11" type="ORF">CUNI_LOCUS10126</name>
</gene>
<protein>
    <recommendedName>
        <fullName evidence="10">G-protein coupled receptors family 1 profile domain-containing protein</fullName>
    </recommendedName>
</protein>
<comment type="caution">
    <text evidence="11">The sequence shown here is derived from an EMBL/GenBank/DDBJ whole genome shotgun (WGS) entry which is preliminary data.</text>
</comment>
<dbReference type="PANTHER" id="PTHR24243:SF233">
    <property type="entry name" value="THYROTROPIN-RELEASING HORMONE RECEPTOR"/>
    <property type="match status" value="1"/>
</dbReference>
<keyword evidence="2 8" id="KW-0812">Transmembrane</keyword>
<evidence type="ECO:0000256" key="4">
    <source>
        <dbReference type="ARBA" id="ARBA00023040"/>
    </source>
</evidence>
<dbReference type="SUPFAM" id="SSF81321">
    <property type="entry name" value="Family A G protein-coupled receptor-like"/>
    <property type="match status" value="1"/>
</dbReference>
<dbReference type="PANTHER" id="PTHR24243">
    <property type="entry name" value="G-PROTEIN COUPLED RECEPTOR"/>
    <property type="match status" value="1"/>
</dbReference>
<dbReference type="InterPro" id="IPR000276">
    <property type="entry name" value="GPCR_Rhodpsn"/>
</dbReference>
<feature type="transmembrane region" description="Helical" evidence="9">
    <location>
        <begin position="132"/>
        <end position="153"/>
    </location>
</feature>
<organism evidence="11 12">
    <name type="scientific">Candidula unifasciata</name>
    <dbReference type="NCBI Taxonomy" id="100452"/>
    <lineage>
        <taxon>Eukaryota</taxon>
        <taxon>Metazoa</taxon>
        <taxon>Spiralia</taxon>
        <taxon>Lophotrochozoa</taxon>
        <taxon>Mollusca</taxon>
        <taxon>Gastropoda</taxon>
        <taxon>Heterobranchia</taxon>
        <taxon>Euthyneura</taxon>
        <taxon>Panpulmonata</taxon>
        <taxon>Eupulmonata</taxon>
        <taxon>Stylommatophora</taxon>
        <taxon>Helicina</taxon>
        <taxon>Helicoidea</taxon>
        <taxon>Geomitridae</taxon>
        <taxon>Candidula</taxon>
    </lineage>
</organism>
<keyword evidence="3 9" id="KW-1133">Transmembrane helix</keyword>
<dbReference type="PROSITE" id="PS50262">
    <property type="entry name" value="G_PROTEIN_RECEP_F1_2"/>
    <property type="match status" value="1"/>
</dbReference>